<dbReference type="InterPro" id="IPR001356">
    <property type="entry name" value="HD"/>
</dbReference>
<dbReference type="GO" id="GO:0000978">
    <property type="term" value="F:RNA polymerase II cis-regulatory region sequence-specific DNA binding"/>
    <property type="evidence" value="ECO:0007669"/>
    <property type="project" value="TreeGrafter"/>
</dbReference>
<dbReference type="CDD" id="cd00086">
    <property type="entry name" value="homeodomain"/>
    <property type="match status" value="1"/>
</dbReference>
<dbReference type="GO" id="GO:0030154">
    <property type="term" value="P:cell differentiation"/>
    <property type="evidence" value="ECO:0007669"/>
    <property type="project" value="TreeGrafter"/>
</dbReference>
<dbReference type="AlphaFoldDB" id="A0A1R1YFY1"/>
<dbReference type="SUPFAM" id="SSF46689">
    <property type="entry name" value="Homeodomain-like"/>
    <property type="match status" value="1"/>
</dbReference>
<dbReference type="PANTHER" id="PTHR24324">
    <property type="entry name" value="HOMEOBOX PROTEIN HHEX"/>
    <property type="match status" value="1"/>
</dbReference>
<dbReference type="GO" id="GO:0005634">
    <property type="term" value="C:nucleus"/>
    <property type="evidence" value="ECO:0007669"/>
    <property type="project" value="UniProtKB-SubCell"/>
</dbReference>
<keyword evidence="10" id="KW-1185">Reference proteome</keyword>
<evidence type="ECO:0000256" key="6">
    <source>
        <dbReference type="RuleBase" id="RU000682"/>
    </source>
</evidence>
<gene>
    <name evidence="9" type="ORF">AYI69_g4163</name>
</gene>
<feature type="region of interest" description="Disordered" evidence="7">
    <location>
        <begin position="771"/>
        <end position="800"/>
    </location>
</feature>
<dbReference type="Proteomes" id="UP000187429">
    <property type="component" value="Unassembled WGS sequence"/>
</dbReference>
<feature type="domain" description="Homeobox" evidence="8">
    <location>
        <begin position="99"/>
        <end position="159"/>
    </location>
</feature>
<evidence type="ECO:0000256" key="4">
    <source>
        <dbReference type="ARBA" id="ARBA00023242"/>
    </source>
</evidence>
<comment type="caution">
    <text evidence="9">The sequence shown here is derived from an EMBL/GenBank/DDBJ whole genome shotgun (WGS) entry which is preliminary data.</text>
</comment>
<evidence type="ECO:0000256" key="2">
    <source>
        <dbReference type="ARBA" id="ARBA00023125"/>
    </source>
</evidence>
<dbReference type="SMART" id="SM00389">
    <property type="entry name" value="HOX"/>
    <property type="match status" value="1"/>
</dbReference>
<keyword evidence="2 5" id="KW-0238">DNA-binding</keyword>
<evidence type="ECO:0000313" key="10">
    <source>
        <dbReference type="Proteomes" id="UP000187429"/>
    </source>
</evidence>
<dbReference type="EMBL" id="LSSM01001569">
    <property type="protein sequence ID" value="OMJ25831.1"/>
    <property type="molecule type" value="Genomic_DNA"/>
</dbReference>
<dbReference type="Pfam" id="PF00046">
    <property type="entry name" value="Homeodomain"/>
    <property type="match status" value="1"/>
</dbReference>
<comment type="subcellular location">
    <subcellularLocation>
        <location evidence="1 5 6">Nucleus</location>
    </subcellularLocation>
</comment>
<feature type="compositionally biased region" description="Polar residues" evidence="7">
    <location>
        <begin position="771"/>
        <end position="787"/>
    </location>
</feature>
<reference evidence="10" key="1">
    <citation type="submission" date="2017-01" db="EMBL/GenBank/DDBJ databases">
        <authorList>
            <person name="Wang Y."/>
            <person name="White M."/>
            <person name="Kvist S."/>
            <person name="Moncalvo J.-M."/>
        </authorList>
    </citation>
    <scope>NUCLEOTIDE SEQUENCE [LARGE SCALE GENOMIC DNA]</scope>
    <source>
        <strain evidence="10">ID-206-W2</strain>
    </source>
</reference>
<accession>A0A1R1YFY1</accession>
<name>A0A1R1YFY1_9FUNG</name>
<organism evidence="9 10">
    <name type="scientific">Smittium culicis</name>
    <dbReference type="NCBI Taxonomy" id="133412"/>
    <lineage>
        <taxon>Eukaryota</taxon>
        <taxon>Fungi</taxon>
        <taxon>Fungi incertae sedis</taxon>
        <taxon>Zoopagomycota</taxon>
        <taxon>Kickxellomycotina</taxon>
        <taxon>Harpellomycetes</taxon>
        <taxon>Harpellales</taxon>
        <taxon>Legeriomycetaceae</taxon>
        <taxon>Smittium</taxon>
    </lineage>
</organism>
<evidence type="ECO:0000259" key="8">
    <source>
        <dbReference type="PROSITE" id="PS50071"/>
    </source>
</evidence>
<evidence type="ECO:0000313" key="9">
    <source>
        <dbReference type="EMBL" id="OMJ25831.1"/>
    </source>
</evidence>
<feature type="region of interest" description="Disordered" evidence="7">
    <location>
        <begin position="87"/>
        <end position="110"/>
    </location>
</feature>
<dbReference type="PROSITE" id="PS50071">
    <property type="entry name" value="HOMEOBOX_2"/>
    <property type="match status" value="1"/>
</dbReference>
<evidence type="ECO:0000256" key="1">
    <source>
        <dbReference type="ARBA" id="ARBA00004123"/>
    </source>
</evidence>
<feature type="DNA-binding region" description="Homeobox" evidence="5">
    <location>
        <begin position="101"/>
        <end position="160"/>
    </location>
</feature>
<dbReference type="Gene3D" id="1.10.10.60">
    <property type="entry name" value="Homeodomain-like"/>
    <property type="match status" value="1"/>
</dbReference>
<proteinExistence type="predicted"/>
<sequence>MENRSIFVNGGVNINNGILNNHGNNQNIIPGGHTQPIYYNGKTLINNHQSSGYPDFIDTSPINNSQKIENLHPVNLKHDRDSDLEFDETESLDYDGNSKGSSRKRYRLAPEQTRRLVEEFDKNAKPDSDTRKELGKELKMSPRKVQIWFQNRRAKIKRETGSGNFLQMYDYSGSYGTSFSNHTRLNFSNYNIKNNHLENTPNISNFSNNSMHIQNESELQFQSSNNQRNFGQYSFNPFSDFNCFNGNSINSGEQNFNSSLNIEKSRFYNENIPQLDSLGFQSQNLEYDANDAAGGFVGNIPNYMLINSEPYPTGYTEPSSIGIYKNGIDGFGDNSYGQMSTDLQNSDQQSFYNQETPNSSDSKLRGFSNRKFGNTFDGGQEIRDSLDMLTPLNTKDFDIGDGIPTSRELYLVRKKNLENILSINSEVKVVSVGNSENGYLPPRLIGENVSIPFDDPANASNAGNLAQLISGQEMRQFNEENNVSNNFINNNDGLKSTDGEINTNSQIENYGLNYQPISTFGNIEKDESLNVQESNSNFNSVFFSAPEQKDQLNIFFKNQNFDNGESNTLNQELNGSEFNESKLNSDFCPFNIVNGNSNSFINDREIPKGNDNEILNFQEANYNFTETKMGLSSVLDGRSEYNILKSSEISNNISEEVASKYLPGNNRTNNDFINQLGIYNCGYASGSLPKYNISSNSQYNSTNSVLCSKSETISLTLKNISDKKIKDSDSANDNSDKSSSSTIENKCQNIFFNSQDDLNMAASKKIPGFEQNLSEGLNNSSPQSDTTTKPDENKNNFAKNSSFFSLDQSGEISDNIFKLI</sequence>
<evidence type="ECO:0000256" key="5">
    <source>
        <dbReference type="PROSITE-ProRule" id="PRU00108"/>
    </source>
</evidence>
<keyword evidence="3 5" id="KW-0371">Homeobox</keyword>
<evidence type="ECO:0000256" key="7">
    <source>
        <dbReference type="SAM" id="MobiDB-lite"/>
    </source>
</evidence>
<feature type="region of interest" description="Disordered" evidence="7">
    <location>
        <begin position="118"/>
        <end position="137"/>
    </location>
</feature>
<dbReference type="InterPro" id="IPR051000">
    <property type="entry name" value="Homeobox_DNA-bind_prot"/>
</dbReference>
<dbReference type="OrthoDB" id="6159439at2759"/>
<evidence type="ECO:0000256" key="3">
    <source>
        <dbReference type="ARBA" id="ARBA00023155"/>
    </source>
</evidence>
<dbReference type="GO" id="GO:0006357">
    <property type="term" value="P:regulation of transcription by RNA polymerase II"/>
    <property type="evidence" value="ECO:0007669"/>
    <property type="project" value="TreeGrafter"/>
</dbReference>
<dbReference type="InterPro" id="IPR009057">
    <property type="entry name" value="Homeodomain-like_sf"/>
</dbReference>
<protein>
    <submittedName>
        <fullName evidence="9">Homeobox protein HD-10</fullName>
    </submittedName>
</protein>
<keyword evidence="4 5" id="KW-0539">Nucleus</keyword>
<dbReference type="PANTHER" id="PTHR24324:SF5">
    <property type="entry name" value="HEMATOPOIETICALLY-EXPRESSED HOMEOBOX PROTEIN HHEX"/>
    <property type="match status" value="1"/>
</dbReference>